<protein>
    <submittedName>
        <fullName evidence="2">Phosphoglycerol transferase I</fullName>
    </submittedName>
</protein>
<dbReference type="Proteomes" id="UP000248758">
    <property type="component" value="Chromosome 1"/>
</dbReference>
<dbReference type="Pfam" id="PF22895">
    <property type="entry name" value="DUF7024"/>
    <property type="match status" value="1"/>
</dbReference>
<dbReference type="KEGG" id="tpty:NCTC11468_03191"/>
<proteinExistence type="predicted"/>
<evidence type="ECO:0000313" key="3">
    <source>
        <dbReference type="Proteomes" id="UP000248758"/>
    </source>
</evidence>
<feature type="domain" description="DUF7024" evidence="1">
    <location>
        <begin position="2"/>
        <end position="35"/>
    </location>
</feature>
<dbReference type="EMBL" id="LS483499">
    <property type="protein sequence ID" value="SQK76802.1"/>
    <property type="molecule type" value="Genomic_DNA"/>
</dbReference>
<evidence type="ECO:0000313" key="2">
    <source>
        <dbReference type="EMBL" id="SQK76802.1"/>
    </source>
</evidence>
<evidence type="ECO:0000259" key="1">
    <source>
        <dbReference type="Pfam" id="PF22895"/>
    </source>
</evidence>
<accession>A0A2X5PIS7</accession>
<keyword evidence="2" id="KW-0808">Transferase</keyword>
<reference evidence="2 3" key="1">
    <citation type="submission" date="2018-06" db="EMBL/GenBank/DDBJ databases">
        <authorList>
            <consortium name="Pathogen Informatics"/>
            <person name="Doyle S."/>
        </authorList>
    </citation>
    <scope>NUCLEOTIDE SEQUENCE [LARGE SCALE GENOMIC DNA]</scope>
    <source>
        <strain evidence="2 3">NCTC11468</strain>
    </source>
</reference>
<dbReference type="GO" id="GO:0016740">
    <property type="term" value="F:transferase activity"/>
    <property type="evidence" value="ECO:0007669"/>
    <property type="project" value="UniProtKB-KW"/>
</dbReference>
<dbReference type="AlphaFoldDB" id="A0A2X5PIS7"/>
<sequence>MITLTPPEPVESMLDNIIGQDPRKLGIGLQSLQIVTDDSQP</sequence>
<name>A0A2X5PIS7_9GAMM</name>
<gene>
    <name evidence="2" type="ORF">NCTC11468_03191</name>
</gene>
<organism evidence="2 3">
    <name type="scientific">Tatumella ptyseos</name>
    <dbReference type="NCBI Taxonomy" id="82987"/>
    <lineage>
        <taxon>Bacteria</taxon>
        <taxon>Pseudomonadati</taxon>
        <taxon>Pseudomonadota</taxon>
        <taxon>Gammaproteobacteria</taxon>
        <taxon>Enterobacterales</taxon>
        <taxon>Erwiniaceae</taxon>
        <taxon>Tatumella</taxon>
    </lineage>
</organism>
<dbReference type="InterPro" id="IPR054288">
    <property type="entry name" value="DUF7024"/>
</dbReference>